<dbReference type="PRINTS" id="PR00722">
    <property type="entry name" value="CHYMOTRYPSIN"/>
</dbReference>
<dbReference type="InterPro" id="IPR018114">
    <property type="entry name" value="TRYPSIN_HIS"/>
</dbReference>
<dbReference type="Ensembl" id="ENSVURT00010001040.1">
    <property type="protein sequence ID" value="ENSVURP00010000898.1"/>
    <property type="gene ID" value="ENSVURG00010000729.1"/>
</dbReference>
<evidence type="ECO:0000259" key="8">
    <source>
        <dbReference type="PROSITE" id="PS50240"/>
    </source>
</evidence>
<name>A0A4X2JN96_VOMUR</name>
<dbReference type="InterPro" id="IPR001314">
    <property type="entry name" value="Peptidase_S1A"/>
</dbReference>
<evidence type="ECO:0000256" key="7">
    <source>
        <dbReference type="SAM" id="SignalP"/>
    </source>
</evidence>
<keyword evidence="2 7" id="KW-0732">Signal</keyword>
<dbReference type="PANTHER" id="PTHR24253:SF144">
    <property type="entry name" value="CHYMOTRYPSIN-LIKE PROTEASE CTRL-1-RELATED"/>
    <property type="match status" value="1"/>
</dbReference>
<dbReference type="GO" id="GO:0004252">
    <property type="term" value="F:serine-type endopeptidase activity"/>
    <property type="evidence" value="ECO:0007669"/>
    <property type="project" value="InterPro"/>
</dbReference>
<keyword evidence="1" id="KW-0645">Protease</keyword>
<keyword evidence="4" id="KW-0720">Serine protease</keyword>
<keyword evidence="6" id="KW-0325">Glycoprotein</keyword>
<evidence type="ECO:0000256" key="3">
    <source>
        <dbReference type="ARBA" id="ARBA00022801"/>
    </source>
</evidence>
<accession>A0A4X2JN96</accession>
<keyword evidence="5" id="KW-1015">Disulfide bond</keyword>
<organism evidence="9 10">
    <name type="scientific">Vombatus ursinus</name>
    <name type="common">Common wombat</name>
    <dbReference type="NCBI Taxonomy" id="29139"/>
    <lineage>
        <taxon>Eukaryota</taxon>
        <taxon>Metazoa</taxon>
        <taxon>Chordata</taxon>
        <taxon>Craniata</taxon>
        <taxon>Vertebrata</taxon>
        <taxon>Euteleostomi</taxon>
        <taxon>Mammalia</taxon>
        <taxon>Metatheria</taxon>
        <taxon>Diprotodontia</taxon>
        <taxon>Vombatidae</taxon>
        <taxon>Vombatus</taxon>
    </lineage>
</organism>
<evidence type="ECO:0000256" key="1">
    <source>
        <dbReference type="ARBA" id="ARBA00022670"/>
    </source>
</evidence>
<dbReference type="GO" id="GO:0006508">
    <property type="term" value="P:proteolysis"/>
    <property type="evidence" value="ECO:0007669"/>
    <property type="project" value="UniProtKB-KW"/>
</dbReference>
<evidence type="ECO:0000313" key="10">
    <source>
        <dbReference type="Proteomes" id="UP000314987"/>
    </source>
</evidence>
<dbReference type="InterPro" id="IPR009003">
    <property type="entry name" value="Peptidase_S1_PA"/>
</dbReference>
<evidence type="ECO:0000256" key="5">
    <source>
        <dbReference type="ARBA" id="ARBA00023157"/>
    </source>
</evidence>
<proteinExistence type="predicted"/>
<dbReference type="AlphaFoldDB" id="A0A4X2JN96"/>
<dbReference type="SUPFAM" id="SSF50494">
    <property type="entry name" value="Trypsin-like serine proteases"/>
    <property type="match status" value="1"/>
</dbReference>
<dbReference type="Pfam" id="PF00089">
    <property type="entry name" value="Trypsin"/>
    <property type="match status" value="1"/>
</dbReference>
<keyword evidence="3" id="KW-0378">Hydrolase</keyword>
<dbReference type="Proteomes" id="UP000314987">
    <property type="component" value="Unassembled WGS sequence"/>
</dbReference>
<dbReference type="OMA" id="MEVILYM"/>
<reference evidence="9" key="3">
    <citation type="submission" date="2025-09" db="UniProtKB">
        <authorList>
            <consortium name="Ensembl"/>
        </authorList>
    </citation>
    <scope>IDENTIFICATION</scope>
</reference>
<evidence type="ECO:0000313" key="9">
    <source>
        <dbReference type="Ensembl" id="ENSVURP00010000898.1"/>
    </source>
</evidence>
<reference evidence="9" key="2">
    <citation type="submission" date="2025-08" db="UniProtKB">
        <authorList>
            <consortium name="Ensembl"/>
        </authorList>
    </citation>
    <scope>IDENTIFICATION</scope>
</reference>
<dbReference type="PROSITE" id="PS00134">
    <property type="entry name" value="TRYPSIN_HIS"/>
    <property type="match status" value="1"/>
</dbReference>
<dbReference type="PANTHER" id="PTHR24253">
    <property type="entry name" value="TRANSMEMBRANE PROTEASE SERINE"/>
    <property type="match status" value="1"/>
</dbReference>
<keyword evidence="10" id="KW-1185">Reference proteome</keyword>
<reference evidence="10" key="1">
    <citation type="submission" date="2018-12" db="EMBL/GenBank/DDBJ databases">
        <authorList>
            <person name="Yazar S."/>
        </authorList>
    </citation>
    <scope>NUCLEOTIDE SEQUENCE [LARGE SCALE GENOMIC DNA]</scope>
</reference>
<gene>
    <name evidence="9" type="primary">LOC114041294</name>
</gene>
<dbReference type="PROSITE" id="PS50240">
    <property type="entry name" value="TRYPSIN_DOM"/>
    <property type="match status" value="1"/>
</dbReference>
<dbReference type="Gene3D" id="2.40.10.10">
    <property type="entry name" value="Trypsin-like serine proteases"/>
    <property type="match status" value="2"/>
</dbReference>
<protein>
    <recommendedName>
        <fullName evidence="8">Peptidase S1 domain-containing protein</fullName>
    </recommendedName>
</protein>
<evidence type="ECO:0000256" key="6">
    <source>
        <dbReference type="ARBA" id="ARBA00023180"/>
    </source>
</evidence>
<feature type="chain" id="PRO_5021286517" description="Peptidase S1 domain-containing protein" evidence="7">
    <location>
        <begin position="19"/>
        <end position="354"/>
    </location>
</feature>
<sequence>MCWASLALLLPLLVGAQGYMEVILYMGRMPESLQSPLPLLKVCGRPQVSEQILEGQDTSLLRWPWQARLVYKTSYWCGATLISPSWVLTAAHCFHNQTKNPQFWKVQLGSKKIRPNQLNENQFYTRPLSKIILYPHYKRHPSKDIALAKMSSPILFTKTIKPICLPTSLREFQNVTSCWVTGWGRKLDRQWLKGQSGLQEIEVPLIDQKTCDIYYHEKLSTPSQVGLVFDDMFCAGSSSGKKEMCQGDSGGPLSCKVNGTWSQAGIVIWKLGCDLANLPGVYTNVSIYTPWILKTINSSTPDICPSGIFCTFPLLLPWVFLGPFTSSLMHPSQGLASVWLSERSLPRARCCNKD</sequence>
<feature type="signal peptide" evidence="7">
    <location>
        <begin position="1"/>
        <end position="18"/>
    </location>
</feature>
<dbReference type="InterPro" id="IPR001254">
    <property type="entry name" value="Trypsin_dom"/>
</dbReference>
<evidence type="ECO:0000256" key="4">
    <source>
        <dbReference type="ARBA" id="ARBA00022825"/>
    </source>
</evidence>
<dbReference type="CDD" id="cd00190">
    <property type="entry name" value="Tryp_SPc"/>
    <property type="match status" value="1"/>
</dbReference>
<dbReference type="InterPro" id="IPR043504">
    <property type="entry name" value="Peptidase_S1_PA_chymotrypsin"/>
</dbReference>
<feature type="domain" description="Peptidase S1" evidence="8">
    <location>
        <begin position="52"/>
        <end position="297"/>
    </location>
</feature>
<dbReference type="FunFam" id="2.40.10.10:FF:000024">
    <property type="entry name" value="Serine protease 53"/>
    <property type="match status" value="1"/>
</dbReference>
<dbReference type="GeneTree" id="ENSGT00940000162519"/>
<evidence type="ECO:0000256" key="2">
    <source>
        <dbReference type="ARBA" id="ARBA00022729"/>
    </source>
</evidence>
<dbReference type="SMART" id="SM00020">
    <property type="entry name" value="Tryp_SPc"/>
    <property type="match status" value="1"/>
</dbReference>
<dbReference type="STRING" id="29139.ENSVURP00010000898"/>